<dbReference type="InterPro" id="IPR008000">
    <property type="entry name" value="Rham/fucose_mutarotase"/>
</dbReference>
<dbReference type="EMBL" id="FNQC01000006">
    <property type="protein sequence ID" value="SDZ14228.1"/>
    <property type="molecule type" value="Genomic_DNA"/>
</dbReference>
<evidence type="ECO:0000256" key="1">
    <source>
        <dbReference type="ARBA" id="ARBA00022490"/>
    </source>
</evidence>
<name>A0A1H3QMJ7_9BACT</name>
<proteinExistence type="inferred from homology"/>
<dbReference type="InterPro" id="IPR011008">
    <property type="entry name" value="Dimeric_a/b-barrel"/>
</dbReference>
<protein>
    <recommendedName>
        <fullName evidence="5">L-rhamnose mutarotase</fullName>
        <ecNumber evidence="5">5.1.3.32</ecNumber>
    </recommendedName>
</protein>
<dbReference type="NCBIfam" id="TIGR02625">
    <property type="entry name" value="YiiL_rotase"/>
    <property type="match status" value="1"/>
</dbReference>
<dbReference type="Proteomes" id="UP000199663">
    <property type="component" value="Unassembled WGS sequence"/>
</dbReference>
<evidence type="ECO:0000256" key="4">
    <source>
        <dbReference type="ARBA" id="ARBA00023308"/>
    </source>
</evidence>
<dbReference type="PANTHER" id="PTHR34389:SF2">
    <property type="entry name" value="L-RHAMNOSE MUTAROTASE"/>
    <property type="match status" value="1"/>
</dbReference>
<dbReference type="HAMAP" id="MF_01663">
    <property type="entry name" value="L_rham_rotase"/>
    <property type="match status" value="1"/>
</dbReference>
<accession>A0A1H3QMJ7</accession>
<dbReference type="Pfam" id="PF05336">
    <property type="entry name" value="rhaM"/>
    <property type="match status" value="1"/>
</dbReference>
<sequence>MGVFQNQRLKFNNLYLQEKQMKNSIAFRMKIFPGAEIEYEKRHREIWPELVVLLKESGIENYSIFLDKETSTLFAIQENTGKTSSQDLGNNPVVQRWWAYMADLMETNPDNSPVSVPLKEVFKLE</sequence>
<dbReference type="EC" id="5.1.3.32" evidence="5"/>
<keyword evidence="3" id="KW-0119">Carbohydrate metabolism</keyword>
<reference evidence="6 7" key="1">
    <citation type="submission" date="2016-10" db="EMBL/GenBank/DDBJ databases">
        <authorList>
            <person name="Varghese N."/>
            <person name="Submissions S."/>
        </authorList>
    </citation>
    <scope>NUCLEOTIDE SEQUENCE [LARGE SCALE GENOMIC DNA]</scope>
    <source>
        <strain evidence="6 7">DSM 17997</strain>
    </source>
</reference>
<gene>
    <name evidence="6" type="ORF">SAMN05444412_106176</name>
</gene>
<dbReference type="InterPro" id="IPR013448">
    <property type="entry name" value="L-rhamnose_mutarotase"/>
</dbReference>
<dbReference type="Gene3D" id="3.30.70.100">
    <property type="match status" value="1"/>
</dbReference>
<dbReference type="PANTHER" id="PTHR34389">
    <property type="entry name" value="L-RHAMNOSE MUTAROTASE"/>
    <property type="match status" value="1"/>
</dbReference>
<evidence type="ECO:0000256" key="3">
    <source>
        <dbReference type="ARBA" id="ARBA00023277"/>
    </source>
</evidence>
<keyword evidence="2" id="KW-0413">Isomerase</keyword>
<evidence type="ECO:0000256" key="5">
    <source>
        <dbReference type="NCBIfam" id="TIGR02625"/>
    </source>
</evidence>
<organism evidence="6 7">
    <name type="scientific">Rhodonellum ikkaensis</name>
    <dbReference type="NCBI Taxonomy" id="336829"/>
    <lineage>
        <taxon>Bacteria</taxon>
        <taxon>Pseudomonadati</taxon>
        <taxon>Bacteroidota</taxon>
        <taxon>Cytophagia</taxon>
        <taxon>Cytophagales</taxon>
        <taxon>Cytophagaceae</taxon>
        <taxon>Rhodonellum</taxon>
    </lineage>
</organism>
<keyword evidence="7" id="KW-1185">Reference proteome</keyword>
<dbReference type="SUPFAM" id="SSF54909">
    <property type="entry name" value="Dimeric alpha+beta barrel"/>
    <property type="match status" value="1"/>
</dbReference>
<keyword evidence="4" id="KW-0684">Rhamnose metabolism</keyword>
<evidence type="ECO:0000256" key="2">
    <source>
        <dbReference type="ARBA" id="ARBA00023235"/>
    </source>
</evidence>
<evidence type="ECO:0000313" key="7">
    <source>
        <dbReference type="Proteomes" id="UP000199663"/>
    </source>
</evidence>
<evidence type="ECO:0000313" key="6">
    <source>
        <dbReference type="EMBL" id="SDZ14228.1"/>
    </source>
</evidence>
<keyword evidence="1" id="KW-0963">Cytoplasm</keyword>
<comment type="caution">
    <text evidence="6">The sequence shown here is derived from an EMBL/GenBank/DDBJ whole genome shotgun (WGS) entry which is preliminary data.</text>
</comment>